<reference evidence="2" key="1">
    <citation type="submission" date="2023-01" db="EMBL/GenBank/DDBJ databases">
        <authorList>
            <person name="Van Ghelder C."/>
            <person name="Rancurel C."/>
        </authorList>
    </citation>
    <scope>NUCLEOTIDE SEQUENCE</scope>
    <source>
        <strain evidence="2">CNCM I-4278</strain>
    </source>
</reference>
<proteinExistence type="predicted"/>
<comment type="caution">
    <text evidence="2">The sequence shown here is derived from an EMBL/GenBank/DDBJ whole genome shotgun (WGS) entry which is preliminary data.</text>
</comment>
<feature type="chain" id="PRO_5040839722" evidence="1">
    <location>
        <begin position="27"/>
        <end position="268"/>
    </location>
</feature>
<name>A0A9W4UK56_9PLEO</name>
<feature type="signal peptide" evidence="1">
    <location>
        <begin position="1"/>
        <end position="26"/>
    </location>
</feature>
<accession>A0A9W4UK56</accession>
<keyword evidence="1" id="KW-0732">Signal</keyword>
<dbReference type="EMBL" id="CAOQHR010000006">
    <property type="protein sequence ID" value="CAI6336507.1"/>
    <property type="molecule type" value="Genomic_DNA"/>
</dbReference>
<protein>
    <submittedName>
        <fullName evidence="2">Uncharacterized protein</fullName>
    </submittedName>
</protein>
<evidence type="ECO:0000256" key="1">
    <source>
        <dbReference type="SAM" id="SignalP"/>
    </source>
</evidence>
<dbReference type="Proteomes" id="UP001152607">
    <property type="component" value="Unassembled WGS sequence"/>
</dbReference>
<gene>
    <name evidence="2" type="ORF">PDIGIT_LOCUS9610</name>
</gene>
<sequence length="268" mass="28539">MQTPILLGLRTVFLLFVNLFITDCTAQSPTPTLNSISSPTASASGSQHFIHPAGGDVLTLGTTLTIRWTAITNYKYVTIQLRDNTSQGFSQDLLTPCTPFSRKYCGNIATHAPNTGSFEWVIPIPVNGTDSTGHTFPRGERVFWLKMFVEDFINAETGNKQPVLSYSQIFAFAKEGESGTTVSVDVATLMVAGGLPLETIALTDAAPGSITTQTAEATTVTAGDTAKASTSTTRKASFKSSHSVKRAVDGGLVVMASVFGIESLLSWM</sequence>
<organism evidence="2 3">
    <name type="scientific">Periconia digitata</name>
    <dbReference type="NCBI Taxonomy" id="1303443"/>
    <lineage>
        <taxon>Eukaryota</taxon>
        <taxon>Fungi</taxon>
        <taxon>Dikarya</taxon>
        <taxon>Ascomycota</taxon>
        <taxon>Pezizomycotina</taxon>
        <taxon>Dothideomycetes</taxon>
        <taxon>Pleosporomycetidae</taxon>
        <taxon>Pleosporales</taxon>
        <taxon>Massarineae</taxon>
        <taxon>Periconiaceae</taxon>
        <taxon>Periconia</taxon>
    </lineage>
</organism>
<dbReference type="AlphaFoldDB" id="A0A9W4UK56"/>
<evidence type="ECO:0000313" key="2">
    <source>
        <dbReference type="EMBL" id="CAI6336507.1"/>
    </source>
</evidence>
<evidence type="ECO:0000313" key="3">
    <source>
        <dbReference type="Proteomes" id="UP001152607"/>
    </source>
</evidence>
<dbReference type="OrthoDB" id="3783962at2759"/>
<keyword evidence="3" id="KW-1185">Reference proteome</keyword>